<evidence type="ECO:0000256" key="14">
    <source>
        <dbReference type="ARBA" id="ARBA00023065"/>
    </source>
</evidence>
<keyword evidence="17" id="KW-0407">Ion channel</keyword>
<proteinExistence type="inferred from homology"/>
<dbReference type="InterPro" id="IPR050599">
    <property type="entry name" value="VDCC_alpha-1_subunit"/>
</dbReference>
<evidence type="ECO:0000256" key="1">
    <source>
        <dbReference type="ARBA" id="ARBA00004496"/>
    </source>
</evidence>
<dbReference type="Gene3D" id="1.20.120.350">
    <property type="entry name" value="Voltage-gated potassium channels. Chain C"/>
    <property type="match status" value="4"/>
</dbReference>
<feature type="region of interest" description="Disordered" evidence="23">
    <location>
        <begin position="1861"/>
        <end position="1894"/>
    </location>
</feature>
<feature type="region of interest" description="Disordered" evidence="23">
    <location>
        <begin position="2036"/>
        <end position="2126"/>
    </location>
</feature>
<dbReference type="FunFam" id="1.20.120.350:FF:000009">
    <property type="entry name" value="Voltage-dependent T-type calcium channel subunit alpha"/>
    <property type="match status" value="1"/>
</dbReference>
<feature type="region of interest" description="Disordered" evidence="23">
    <location>
        <begin position="1027"/>
        <end position="1211"/>
    </location>
</feature>
<feature type="compositionally biased region" description="Basic and acidic residues" evidence="23">
    <location>
        <begin position="27"/>
        <end position="42"/>
    </location>
</feature>
<dbReference type="FunFam" id="1.10.287.70:FF:000014">
    <property type="entry name" value="Voltage-dependent T-type calcium channel subunit alpha"/>
    <property type="match status" value="1"/>
</dbReference>
<evidence type="ECO:0000256" key="19">
    <source>
        <dbReference type="ARBA" id="ARBA00061006"/>
    </source>
</evidence>
<evidence type="ECO:0000256" key="7">
    <source>
        <dbReference type="ARBA" id="ARBA00022568"/>
    </source>
</evidence>
<feature type="region of interest" description="Disordered" evidence="23">
    <location>
        <begin position="570"/>
        <end position="601"/>
    </location>
</feature>
<feature type="compositionally biased region" description="Low complexity" evidence="23">
    <location>
        <begin position="1043"/>
        <end position="1054"/>
    </location>
</feature>
<feature type="transmembrane region" description="Helical" evidence="24">
    <location>
        <begin position="1586"/>
        <end position="1607"/>
    </location>
</feature>
<dbReference type="Bgee" id="ENSCHIG00000008392">
    <property type="expression patterns" value="Expressed in cerebellum and 12 other cell types or tissues"/>
</dbReference>
<evidence type="ECO:0000256" key="9">
    <source>
        <dbReference type="ARBA" id="ARBA00022692"/>
    </source>
</evidence>
<evidence type="ECO:0000256" key="6">
    <source>
        <dbReference type="ARBA" id="ARBA00022553"/>
    </source>
</evidence>
<evidence type="ECO:0000259" key="25">
    <source>
        <dbReference type="Pfam" id="PF00520"/>
    </source>
</evidence>
<keyword evidence="5" id="KW-0963">Cytoplasm</keyword>
<keyword evidence="22" id="KW-0175">Coiled coil</keyword>
<keyword evidence="10" id="KW-0677">Repeat</keyword>
<dbReference type="GO" id="GO:0008332">
    <property type="term" value="F:low voltage-gated calcium channel activity"/>
    <property type="evidence" value="ECO:0007669"/>
    <property type="project" value="UniProtKB-ARBA"/>
</dbReference>
<dbReference type="SUPFAM" id="SSF81324">
    <property type="entry name" value="Voltage-gated potassium channels"/>
    <property type="match status" value="4"/>
</dbReference>
<keyword evidence="8" id="KW-0107">Calcium channel</keyword>
<feature type="domain" description="Ion transport" evidence="25">
    <location>
        <begin position="746"/>
        <end position="975"/>
    </location>
</feature>
<feature type="domain" description="Ion transport" evidence="25">
    <location>
        <begin position="1585"/>
        <end position="1835"/>
    </location>
</feature>
<feature type="region of interest" description="Disordered" evidence="23">
    <location>
        <begin position="1992"/>
        <end position="2012"/>
    </location>
</feature>
<feature type="compositionally biased region" description="Low complexity" evidence="23">
    <location>
        <begin position="1065"/>
        <end position="1092"/>
    </location>
</feature>
<feature type="compositionally biased region" description="Basic and acidic residues" evidence="23">
    <location>
        <begin position="1104"/>
        <end position="1119"/>
    </location>
</feature>
<feature type="transmembrane region" description="Helical" evidence="24">
    <location>
        <begin position="1803"/>
        <end position="1825"/>
    </location>
</feature>
<evidence type="ECO:0000256" key="4">
    <source>
        <dbReference type="ARBA" id="ARBA00022475"/>
    </source>
</evidence>
<dbReference type="InterPro" id="IPR005821">
    <property type="entry name" value="Ion_trans_dom"/>
</dbReference>
<feature type="transmembrane region" description="Helical" evidence="24">
    <location>
        <begin position="944"/>
        <end position="967"/>
    </location>
</feature>
<dbReference type="GeneTree" id="ENSGT00940000159664"/>
<keyword evidence="14" id="KW-0406">Ion transport</keyword>
<dbReference type="FunFam" id="1.20.120.350:FF:000012">
    <property type="entry name" value="Voltage-dependent T-type calcium channel subunit alpha"/>
    <property type="match status" value="1"/>
</dbReference>
<evidence type="ECO:0000313" key="27">
    <source>
        <dbReference type="Proteomes" id="UP000291000"/>
    </source>
</evidence>
<feature type="transmembrane region" description="Helical" evidence="24">
    <location>
        <begin position="1499"/>
        <end position="1522"/>
    </location>
</feature>
<evidence type="ECO:0000256" key="13">
    <source>
        <dbReference type="ARBA" id="ARBA00022989"/>
    </source>
</evidence>
<dbReference type="EMBL" id="LWLT01000022">
    <property type="status" value="NOT_ANNOTATED_CDS"/>
    <property type="molecule type" value="Genomic_DNA"/>
</dbReference>
<feature type="transmembrane region" description="Helical" evidence="24">
    <location>
        <begin position="1300"/>
        <end position="1321"/>
    </location>
</feature>
<keyword evidence="12" id="KW-0851">Voltage-gated channel</keyword>
<gene>
    <name evidence="26" type="primary">CACNA1G</name>
</gene>
<reference evidence="26 27" key="1">
    <citation type="submission" date="2016-04" db="EMBL/GenBank/DDBJ databases">
        <title>Polished mammalian reference genomes with single-molecule sequencing and chromosome conformation capture applied to the Capra hircus genome.</title>
        <authorList>
            <person name="Bickhart D.M."/>
            <person name="Koren S."/>
            <person name="Rosen B."/>
            <person name="Hastie A."/>
            <person name="Liachko I."/>
            <person name="Sullivan S.T."/>
            <person name="Burton J."/>
            <person name="Sayre B.L."/>
            <person name="Huson H.J."/>
            <person name="Lee J."/>
            <person name="Lam E."/>
            <person name="Kelley C.M."/>
            <person name="Hutchison J.L."/>
            <person name="Zhou Y."/>
            <person name="Sun J."/>
            <person name="Crisa A."/>
            <person name="Schwartz J.C."/>
            <person name="Hammond J.A."/>
            <person name="Schroeder S.G."/>
            <person name="Liu G.E."/>
            <person name="Dunham M."/>
            <person name="Shendure J."/>
            <person name="Sonstegard T.S."/>
            <person name="Phillippy A.M."/>
            <person name="Van Tassell C.P."/>
            <person name="Smith T.P."/>
        </authorList>
    </citation>
    <scope>NUCLEOTIDE SEQUENCE [LARGE SCALE GENOMIC DNA]</scope>
</reference>
<evidence type="ECO:0000313" key="26">
    <source>
        <dbReference type="Ensembl" id="ENSCHIP00000004390.1"/>
    </source>
</evidence>
<feature type="transmembrane region" description="Helical" evidence="24">
    <location>
        <begin position="777"/>
        <end position="798"/>
    </location>
</feature>
<dbReference type="FunFam" id="1.10.287.70:FF:000029">
    <property type="entry name" value="Voltage-dependent T-type calcium channel subunit alpha"/>
    <property type="match status" value="1"/>
</dbReference>
<comment type="catalytic activity">
    <reaction evidence="18">
        <text>Ca(2+)(in) = Ca(2+)(out)</text>
        <dbReference type="Rhea" id="RHEA:29671"/>
        <dbReference type="ChEBI" id="CHEBI:29108"/>
    </reaction>
</comment>
<keyword evidence="16" id="KW-0325">Glycoprotein</keyword>
<evidence type="ECO:0000256" key="20">
    <source>
        <dbReference type="ARBA" id="ARBA00069348"/>
    </source>
</evidence>
<feature type="transmembrane region" description="Helical" evidence="24">
    <location>
        <begin position="1619"/>
        <end position="1642"/>
    </location>
</feature>
<dbReference type="InterPro" id="IPR027359">
    <property type="entry name" value="Volt_channel_dom_sf"/>
</dbReference>
<evidence type="ECO:0000256" key="8">
    <source>
        <dbReference type="ARBA" id="ARBA00022673"/>
    </source>
</evidence>
<dbReference type="GO" id="GO:0005891">
    <property type="term" value="C:voltage-gated calcium channel complex"/>
    <property type="evidence" value="ECO:0007669"/>
    <property type="project" value="InterPro"/>
</dbReference>
<evidence type="ECO:0000256" key="5">
    <source>
        <dbReference type="ARBA" id="ARBA00022490"/>
    </source>
</evidence>
<feature type="region of interest" description="Disordered" evidence="23">
    <location>
        <begin position="1"/>
        <end position="48"/>
    </location>
</feature>
<keyword evidence="15 24" id="KW-0472">Membrane</keyword>
<evidence type="ECO:0000256" key="12">
    <source>
        <dbReference type="ARBA" id="ARBA00022882"/>
    </source>
</evidence>
<feature type="domain" description="Ion transport" evidence="25">
    <location>
        <begin position="86"/>
        <end position="408"/>
    </location>
</feature>
<evidence type="ECO:0000256" key="22">
    <source>
        <dbReference type="SAM" id="Coils"/>
    </source>
</evidence>
<evidence type="ECO:0000256" key="18">
    <source>
        <dbReference type="ARBA" id="ARBA00036634"/>
    </source>
</evidence>
<comment type="subcellular location">
    <subcellularLocation>
        <location evidence="2">Cell membrane</location>
        <topology evidence="2">Multi-pass membrane protein</topology>
    </subcellularLocation>
    <subcellularLocation>
        <location evidence="1">Cytoplasm</location>
    </subcellularLocation>
</comment>
<evidence type="ECO:0000256" key="11">
    <source>
        <dbReference type="ARBA" id="ARBA00022837"/>
    </source>
</evidence>
<dbReference type="PRINTS" id="PR01629">
    <property type="entry name" value="TVDCCALPHA1"/>
</dbReference>
<reference evidence="26" key="3">
    <citation type="submission" date="2025-09" db="UniProtKB">
        <authorList>
            <consortium name="Ensembl"/>
        </authorList>
    </citation>
    <scope>IDENTIFICATION</scope>
</reference>
<feature type="compositionally biased region" description="Low complexity" evidence="23">
    <location>
        <begin position="2191"/>
        <end position="2206"/>
    </location>
</feature>
<evidence type="ECO:0000256" key="24">
    <source>
        <dbReference type="SAM" id="Phobius"/>
    </source>
</evidence>
<dbReference type="FunFam" id="1.20.120.350:FF:000008">
    <property type="entry name" value="Voltage-dependent T-type calcium channel subunit alpha"/>
    <property type="match status" value="1"/>
</dbReference>
<evidence type="ECO:0000256" key="21">
    <source>
        <dbReference type="ARBA" id="ARBA00078683"/>
    </source>
</evidence>
<keyword evidence="9 24" id="KW-0812">Transmembrane</keyword>
<feature type="transmembrane region" description="Helical" evidence="24">
    <location>
        <begin position="747"/>
        <end position="765"/>
    </location>
</feature>
<feature type="transmembrane region" description="Helical" evidence="24">
    <location>
        <begin position="1397"/>
        <end position="1419"/>
    </location>
</feature>
<feature type="region of interest" description="Disordered" evidence="23">
    <location>
        <begin position="2156"/>
        <end position="2263"/>
    </location>
</feature>
<evidence type="ECO:0000256" key="2">
    <source>
        <dbReference type="ARBA" id="ARBA00004651"/>
    </source>
</evidence>
<reference evidence="26" key="2">
    <citation type="submission" date="2025-08" db="UniProtKB">
        <authorList>
            <consortium name="Ensembl"/>
        </authorList>
    </citation>
    <scope>IDENTIFICATION</scope>
</reference>
<dbReference type="FunFam" id="1.20.120.350:FF:000007">
    <property type="entry name" value="Voltage-dependent T-type calcium channel subunit alpha"/>
    <property type="match status" value="1"/>
</dbReference>
<keyword evidence="7" id="KW-0109">Calcium transport</keyword>
<dbReference type="PANTHER" id="PTHR45628:SF33">
    <property type="entry name" value="VOLTAGE-DEPENDENT T-TYPE CALCIUM CHANNEL SUBUNIT ALPHA-1G"/>
    <property type="match status" value="1"/>
</dbReference>
<dbReference type="Gene3D" id="1.10.287.70">
    <property type="match status" value="4"/>
</dbReference>
<keyword evidence="4" id="KW-1003">Cell membrane</keyword>
<dbReference type="FunFam" id="1.10.287.70:FF:000032">
    <property type="entry name" value="Voltage-dependent T-type calcium channel subunit alpha"/>
    <property type="match status" value="1"/>
</dbReference>
<name>A0A452DXJ9_CAPHI</name>
<evidence type="ECO:0000256" key="16">
    <source>
        <dbReference type="ARBA" id="ARBA00023180"/>
    </source>
</evidence>
<feature type="transmembrane region" description="Helical" evidence="24">
    <location>
        <begin position="868"/>
        <end position="887"/>
    </location>
</feature>
<feature type="transmembrane region" description="Helical" evidence="24">
    <location>
        <begin position="1720"/>
        <end position="1739"/>
    </location>
</feature>
<evidence type="ECO:0000256" key="17">
    <source>
        <dbReference type="ARBA" id="ARBA00023303"/>
    </source>
</evidence>
<organism evidence="26 27">
    <name type="scientific">Capra hircus</name>
    <name type="common">Goat</name>
    <dbReference type="NCBI Taxonomy" id="9925"/>
    <lineage>
        <taxon>Eukaryota</taxon>
        <taxon>Metazoa</taxon>
        <taxon>Chordata</taxon>
        <taxon>Craniata</taxon>
        <taxon>Vertebrata</taxon>
        <taxon>Euteleostomi</taxon>
        <taxon>Mammalia</taxon>
        <taxon>Eutheria</taxon>
        <taxon>Laurasiatheria</taxon>
        <taxon>Artiodactyla</taxon>
        <taxon>Ruminantia</taxon>
        <taxon>Pecora</taxon>
        <taxon>Bovidae</taxon>
        <taxon>Caprinae</taxon>
        <taxon>Capra</taxon>
    </lineage>
</organism>
<accession>A0A452DXJ9</accession>
<evidence type="ECO:0000256" key="15">
    <source>
        <dbReference type="ARBA" id="ARBA00023136"/>
    </source>
</evidence>
<feature type="transmembrane region" description="Helical" evidence="24">
    <location>
        <begin position="217"/>
        <end position="240"/>
    </location>
</feature>
<dbReference type="InterPro" id="IPR005445">
    <property type="entry name" value="VDCC_T_a1"/>
</dbReference>
<feature type="region of interest" description="Disordered" evidence="23">
    <location>
        <begin position="470"/>
        <end position="552"/>
    </location>
</feature>
<keyword evidence="3" id="KW-0813">Transport</keyword>
<feature type="transmembrane region" description="Helical" evidence="24">
    <location>
        <begin position="121"/>
        <end position="140"/>
    </location>
</feature>
<dbReference type="OMA" id="CDRMNFD"/>
<feature type="compositionally biased region" description="Polar residues" evidence="23">
    <location>
        <begin position="2054"/>
        <end position="2070"/>
    </location>
</feature>
<feature type="transmembrane region" description="Helical" evidence="24">
    <location>
        <begin position="345"/>
        <end position="366"/>
    </location>
</feature>
<comment type="similarity">
    <text evidence="19">Belongs to the calcium channel alpha-1 subunit (TC 1.A.1.11) family. CACNA1G subfamily.</text>
</comment>
<dbReference type="PANTHER" id="PTHR45628">
    <property type="entry name" value="VOLTAGE-DEPENDENT CALCIUM CHANNEL TYPE A SUBUNIT ALPHA-1"/>
    <property type="match status" value="1"/>
</dbReference>
<keyword evidence="11" id="KW-0106">Calcium</keyword>
<evidence type="ECO:0000256" key="10">
    <source>
        <dbReference type="ARBA" id="ARBA00022737"/>
    </source>
</evidence>
<dbReference type="Pfam" id="PF00520">
    <property type="entry name" value="Ion_trans"/>
    <property type="match status" value="4"/>
</dbReference>
<feature type="compositionally biased region" description="Basic residues" evidence="23">
    <location>
        <begin position="488"/>
        <end position="509"/>
    </location>
</feature>
<dbReference type="Proteomes" id="UP000291000">
    <property type="component" value="Chromosome 19"/>
</dbReference>
<keyword evidence="6" id="KW-0597">Phosphoprotein</keyword>
<feature type="coiled-coil region" evidence="22">
    <location>
        <begin position="1531"/>
        <end position="1565"/>
    </location>
</feature>
<keyword evidence="13 24" id="KW-1133">Transmembrane helix</keyword>
<dbReference type="GO" id="GO:0098703">
    <property type="term" value="P:calcium ion import across plasma membrane"/>
    <property type="evidence" value="ECO:0007669"/>
    <property type="project" value="TreeGrafter"/>
</dbReference>
<feature type="transmembrane region" description="Helical" evidence="24">
    <location>
        <begin position="1262"/>
        <end position="1280"/>
    </location>
</feature>
<evidence type="ECO:0000256" key="23">
    <source>
        <dbReference type="SAM" id="MobiDB-lite"/>
    </source>
</evidence>
<feature type="domain" description="Ion transport" evidence="25">
    <location>
        <begin position="1260"/>
        <end position="1532"/>
    </location>
</feature>
<feature type="compositionally biased region" description="Acidic residues" evidence="23">
    <location>
        <begin position="1197"/>
        <end position="1209"/>
    </location>
</feature>
<dbReference type="Ensembl" id="ENSCHIT00000011818.1">
    <property type="protein sequence ID" value="ENSCHIP00000004390.1"/>
    <property type="gene ID" value="ENSCHIG00000008392.1"/>
</dbReference>
<protein>
    <recommendedName>
        <fullName evidence="20">Voltage-dependent T-type calcium channel subunit alpha-1G</fullName>
    </recommendedName>
    <alternativeName>
        <fullName evidence="21">Voltage-gated calcium channel subunit alpha Cav3.1</fullName>
    </alternativeName>
</protein>
<dbReference type="GO" id="GO:0005737">
    <property type="term" value="C:cytoplasm"/>
    <property type="evidence" value="ECO:0007669"/>
    <property type="project" value="UniProtKB-SubCell"/>
</dbReference>
<dbReference type="FunFam" id="1.10.287.70:FF:000018">
    <property type="entry name" value="Voltage-dependent T-type calcium channel subunit alpha"/>
    <property type="match status" value="1"/>
</dbReference>
<evidence type="ECO:0000256" key="3">
    <source>
        <dbReference type="ARBA" id="ARBA00022448"/>
    </source>
</evidence>
<sequence>MDEEEDGAGAEESGQPRSFMRLNDLSGARDRPGPGSAEKDPGSADSEAEGLPYPALAPVVFFYLSQDSRPRSWCLRTVCNPYPPGMLVILLNCVTLGMFRPCEDIACDSQRCRILQAFDDFIFAFFAMEMVVKMVALGIFGKKCYLGDTWNRLDFFIVIAGMLEYSLDLQNVSFSAVRTVRVLRPLRAINRVVPSAPTGMRILVTLLLDTLPMLGNVLLLCFFVFFIFGIVGVQLWAGLLRNRCFLPENFSLPLSVDLERYYQTENEDENPFICSQPRENGMRSCRSVPTLRGDGGGGPPCGLDYEAYNSSSNTTCVNWNQYYTNCSAGEHNPFKGAINFDNIGYAWIAIFQVITLEGWVDIMYFVMDAHSFYNFIYFILLIIVGSFFMINLCLVVIATQFSETKQRESQLMREQRVRFLSNASTLASFSEPGSCYEELLKYLVYILRKAARRLAQVSWAAGVRVGLLSSPAPRGGQEPQPSGSCSRPYRRPSVHHLVHHHHHHHHHYHLGNGTLRAPRPSPQIQDRDASGSRRLMLPPPSTPALSRGPPGGAEAVHSFYHADCHLEPLRCQAPPPRSPSEASGRTVDGGKVYPTVHTSPPPEMLKEKALMEVAPASGPTALTSLNIPPRPYSSMHKLLETQSTGTCQSSCKISSPCLRAASGACGPDSCPYCARTGAGEVGLAGHELPDSDSEAVYEFTQDAQHGDLRDPHSRRRRSLGLDVEPNSVLAFWRLICDTFRKIVDSKYFGRGIMIAILVNTLSMGIEYHEQPEELTNALEISNIVFTSLFALEMLLKLLVYGPFGYIKNPYNIFDGVIVVISVWEIVGQQGGGLSVLRTFRLMRVLKLVRFLPALQRQLVVLMKTMDNVATFCMLLMLFIFIFSILGMHLFGCKFASERDGDTLPDRKNFDSLLWAIVTVFQILTQEDWNKVLYNGMASTSSWAALYFIALMTFGNYVLFNLLVAILVEGFQTEGDATKSESEPDFFSPSLDGDGDRKKRLALVSLGEHPELRRSLLPPLIIHTAATPMSLPKSSSSGLAEVLGPPSRRTSSSGSAEPGAPHEMKSPPSVRSSPHSPWSAASSWTSRRSSRNSLGRAPSLKRRSPSGERRSLLSGEGRESQDEEESSEEERTSPAGSDRRHRGSLEREAKSSFDLPDTLQVPGLYRTASGRSSASEHQDCNGNSALGRLSQAVRPDDPPLDGDDGDDEDLALLTPRSKAERIRAWVRTRLPACCLERDSWSAYIFPPQSRFRLLCHRIITHKMFDHVVLVIIFLNCITIAMERPKIDPHSAERIFLTLSNYIFTAVFLAEMTVKVVALGWCFGEQAYLRSSWNVLDGLLVLISIIDILVSMVSDSGTKILGMLRVLRLLRTLRPLRVISRAQGLKLVVETLMSSLKPIGNIVVICCAFFIIFGILGVQLFKGKFFVCQGEDTRNITNKSDCAEASYRWVRHKYNFDNLGQALMSLFVLASKDGWVDIMYDGLDAVGVDQQPIMNHNPWMLLYFISFLLIVAFFVLNMFVGVVVENFHKCRQHQEEEEARRREEKRLRRLEKKRRSKEKQMAEAQCKPYYSDYSRFRLLVHHLCTSHYLDLFITGVIGLNVVTMAMEHYQQPQILDEALKICNYIFTVIFVLESVFKLVAFGFRRFFQDRWNQLDLAIVLLSIMGITLEEIEVNASLPINPTIIRIMRVLRIARVLKLLKMAVGMRALLDTVMQALPQVGNLGLLFMLLFFIFAALGVELFGDLECDETHPCEGLGRHATFRNFGMAFLTLFRVSTGDNWNGIMKDTLRDCDQESTCYNTVISPIYFVSFVLTAQFVLVNVVIAVLMKHLEESNKEAKEEAELEAELELEMKTLSPQAPSPLGSPFLWPGVEGPGSPGSPKQGAPHATPHTGTASHFSLEHPMMESHPEEVPVMLGPDLLTVRKSGVSRTHSLPNDSYMCRDGSTAEGSLGHRGWGLPRAQSGSILSVHSQPADTSYIPQLPKDAPHLLQPHGAPTWGTIPKLPPPGRSPLAQRPLRRQAAIRTDSLDIQGLGSREDLLSEVSGPSPPLARASSFWGRSSTQAQQHSRSQSKVLKHVPPSAPCPGPEPKWGKGPPETRSSLELDTELSWISGDLLPMDSQEEAPSARDLKKCYSVEAQSCPRRPASWLDEQRRHSIAVSCLDSGSQPTLGPDPSSLGGQPLGGAGSRPKKKLSPPSISIDPPESQSQGPRPPPSPGVCLRRRAPSSDSKDPLASGPPDSMAASPSPKKDVLSLSGLSCDPADLDP</sequence>
<dbReference type="GO" id="GO:0008331">
    <property type="term" value="F:high voltage-gated calcium channel activity"/>
    <property type="evidence" value="ECO:0007669"/>
    <property type="project" value="TreeGrafter"/>
</dbReference>
<keyword evidence="27" id="KW-1185">Reference proteome</keyword>
<feature type="transmembrane region" description="Helical" evidence="24">
    <location>
        <begin position="372"/>
        <end position="397"/>
    </location>
</feature>
<feature type="transmembrane region" description="Helical" evidence="24">
    <location>
        <begin position="1333"/>
        <end position="1352"/>
    </location>
</feature>